<organism evidence="8 9">
    <name type="scientific">Chitinophaga pinensis</name>
    <dbReference type="NCBI Taxonomy" id="79329"/>
    <lineage>
        <taxon>Bacteria</taxon>
        <taxon>Pseudomonadati</taxon>
        <taxon>Bacteroidota</taxon>
        <taxon>Chitinophagia</taxon>
        <taxon>Chitinophagales</taxon>
        <taxon>Chitinophagaceae</taxon>
        <taxon>Chitinophaga</taxon>
    </lineage>
</organism>
<dbReference type="GO" id="GO:0019867">
    <property type="term" value="C:outer membrane"/>
    <property type="evidence" value="ECO:0007669"/>
    <property type="project" value="InterPro"/>
</dbReference>
<dbReference type="Pfam" id="PF00149">
    <property type="entry name" value="Metallophos"/>
    <property type="match status" value="1"/>
</dbReference>
<evidence type="ECO:0000256" key="4">
    <source>
        <dbReference type="ARBA" id="ARBA00023136"/>
    </source>
</evidence>
<dbReference type="SUPFAM" id="SSF56300">
    <property type="entry name" value="Metallo-dependent phosphatases"/>
    <property type="match status" value="1"/>
</dbReference>
<evidence type="ECO:0000259" key="6">
    <source>
        <dbReference type="Pfam" id="PF00149"/>
    </source>
</evidence>
<feature type="signal peptide" evidence="5">
    <location>
        <begin position="1"/>
        <end position="23"/>
    </location>
</feature>
<feature type="chain" id="PRO_5022924529" evidence="5">
    <location>
        <begin position="24"/>
        <end position="1223"/>
    </location>
</feature>
<evidence type="ECO:0000256" key="1">
    <source>
        <dbReference type="ARBA" id="ARBA00004370"/>
    </source>
</evidence>
<dbReference type="Gene3D" id="3.60.21.10">
    <property type="match status" value="1"/>
</dbReference>
<dbReference type="OrthoDB" id="333971at2"/>
<keyword evidence="3" id="KW-0378">Hydrolase</keyword>
<evidence type="ECO:0000313" key="8">
    <source>
        <dbReference type="EMBL" id="TWV88672.1"/>
    </source>
</evidence>
<dbReference type="Pfam" id="PF01103">
    <property type="entry name" value="Omp85"/>
    <property type="match status" value="1"/>
</dbReference>
<evidence type="ECO:0000259" key="7">
    <source>
        <dbReference type="Pfam" id="PF01103"/>
    </source>
</evidence>
<dbReference type="RefSeq" id="WP_146308674.1">
    <property type="nucleotide sequence ID" value="NZ_VOHS01000096.1"/>
</dbReference>
<protein>
    <submittedName>
        <fullName evidence="8">BamA/TamA family outer membrane protein</fullName>
    </submittedName>
</protein>
<comment type="subcellular location">
    <subcellularLocation>
        <location evidence="1">Membrane</location>
    </subcellularLocation>
</comment>
<gene>
    <name evidence="8" type="ORF">FEF09_30435</name>
</gene>
<accession>A0A5C6LJJ2</accession>
<dbReference type="InterPro" id="IPR004843">
    <property type="entry name" value="Calcineurin-like_PHP"/>
</dbReference>
<dbReference type="EMBL" id="VOHS01000096">
    <property type="protein sequence ID" value="TWV88672.1"/>
    <property type="molecule type" value="Genomic_DNA"/>
</dbReference>
<reference evidence="8 9" key="1">
    <citation type="submission" date="2019-08" db="EMBL/GenBank/DDBJ databases">
        <title>Whole genome sequencing of chitin degrading bacteria Chitinophaga pinensis YS16.</title>
        <authorList>
            <person name="Singh R.P."/>
            <person name="Manchanda G."/>
            <person name="Maurya I.K."/>
            <person name="Joshi N.K."/>
            <person name="Srivastava A.K."/>
        </authorList>
    </citation>
    <scope>NUCLEOTIDE SEQUENCE [LARGE SCALE GENOMIC DNA]</scope>
    <source>
        <strain evidence="8 9">YS-16</strain>
    </source>
</reference>
<comment type="caution">
    <text evidence="8">The sequence shown here is derived from an EMBL/GenBank/DDBJ whole genome shotgun (WGS) entry which is preliminary data.</text>
</comment>
<dbReference type="PANTHER" id="PTHR10161:SF14">
    <property type="entry name" value="TARTRATE-RESISTANT ACID PHOSPHATASE TYPE 5"/>
    <property type="match status" value="1"/>
</dbReference>
<dbReference type="InterPro" id="IPR051558">
    <property type="entry name" value="Metallophosphoesterase_PAP"/>
</dbReference>
<evidence type="ECO:0000256" key="5">
    <source>
        <dbReference type="SAM" id="SignalP"/>
    </source>
</evidence>
<evidence type="ECO:0000256" key="3">
    <source>
        <dbReference type="ARBA" id="ARBA00022801"/>
    </source>
</evidence>
<evidence type="ECO:0000313" key="9">
    <source>
        <dbReference type="Proteomes" id="UP000318815"/>
    </source>
</evidence>
<feature type="domain" description="Calcineurin-like phosphoesterase" evidence="6">
    <location>
        <begin position="33"/>
        <end position="232"/>
    </location>
</feature>
<name>A0A5C6LJJ2_9BACT</name>
<evidence type="ECO:0000256" key="2">
    <source>
        <dbReference type="ARBA" id="ARBA00022729"/>
    </source>
</evidence>
<dbReference type="InterPro" id="IPR029052">
    <property type="entry name" value="Metallo-depent_PP-like"/>
</dbReference>
<dbReference type="PANTHER" id="PTHR10161">
    <property type="entry name" value="TARTRATE-RESISTANT ACID PHOSPHATASE TYPE 5"/>
    <property type="match status" value="1"/>
</dbReference>
<sequence length="1223" mass="138232">MISILPKARHLLPLLLLPLLSQAQMKDDSLARRVILIGDAGELHKDGHNPVIDAVKQRINLQDARNTVLFLGDNVYPLGLPDAGAARYDEARQILDYQVGLVKNTATQAIFIPGNHDWKRSKPDGWQTVINQQLYIDSLQLPNVNFLPKDGCPGPEEVHLDNNTTLIIMDTEWWLFPYQKPGSESSCDTKTREEVLAEVSDIVSRNRNKLIIFAAHHPFRSYSVHGGYYTIKQHIFPFTDLKKNLYIPLPLIGSIYPITRGVFGTPEDIPNPIYQSMIRGVEAAIKPHGPAIFVSGHDHTLQLINDDQNFYVVSGSGAKENRVKKGSKSLYASNENGYTVLEISKSGRVEVQYYTVDKTDGPSYAQQLFSLQDVRSSTVANASPSASQLPPTVSMAADSQYVDKTGFHYWLMGRNYRSVWATPMDFPVLDLNKEKGGMKILKRGGGMQTMSLRLEDKNGTEWVLRSLKKYPAKAVPEALRETIAKDVVQDQISAANPYAPMAVGTLADAAGVHHTNPRFVYLPKDTVLGFYANTYGDDVYLFEEREPDVKGKTLNTPKLLEQIQGDNDNTVNQSAVLNARLLDWLIADWDRHDDQWRWGAENSKKAKTQVYFPIPRDRDQAFFVNEGLLPRIASRKWALPNIQGFRPKIRYIEGQNPTAQPFDRSFMNELSEQEWKDISHAFVLRMTDTVIRNAVNQFPDNIKAQVGERVYTTLKARRDILEKEALQFYSFISRHVEIVGTKKDELFTIERQPEGKIDVAVTKINKKGELEQTIYHRLFDPKDTREIRIFGLGGEDKYVVKGDNGSPIKIRIIGGRNVDTYVDSTGSHAGKRIRIYDLANKKDSFDMHGNDRRILSSNPDNIRYERTFFRYQYDKLMPLASAAFNQDDGLSLGAGFQYTTQGFRKRPFATRHTVLAGHSLGTNAWQFRYFGEFTDAIGNSDLTIAANVKAPNNTVNFFGFGNESDFDKSLGIRYYRTRFSLYNVEPLLNTRLSQNVALYYGPSFTYYTLDKDETTGRITSDFPKNGLDSLSVFQSKTYAGLRVGLKIDTRDNALIPTRGISWNTSVYGSQGLNAQTRNYVQVQSDLSLYTNFHVPTSVVLVTRFGVNKIWGDYEYFQAATLGGVQNLRGYRNARFTGNMAVYNNVELRVKLFDFRSYLFPASVGLIAFNDVGRVWYQSQKSSAWHDGYGGGIYFTPANLVVLSAVVGRSEEGILPYITFGFRF</sequence>
<keyword evidence="2 5" id="KW-0732">Signal</keyword>
<keyword evidence="9" id="KW-1185">Reference proteome</keyword>
<dbReference type="InterPro" id="IPR000184">
    <property type="entry name" value="Bac_surfAg_D15"/>
</dbReference>
<proteinExistence type="predicted"/>
<dbReference type="GO" id="GO:0016787">
    <property type="term" value="F:hydrolase activity"/>
    <property type="evidence" value="ECO:0007669"/>
    <property type="project" value="UniProtKB-KW"/>
</dbReference>
<feature type="domain" description="Bacterial surface antigen (D15)" evidence="7">
    <location>
        <begin position="955"/>
        <end position="1186"/>
    </location>
</feature>
<dbReference type="Proteomes" id="UP000318815">
    <property type="component" value="Unassembled WGS sequence"/>
</dbReference>
<dbReference type="Gene3D" id="2.40.160.50">
    <property type="entry name" value="membrane protein fhac: a member of the omp85/tpsb transporter family"/>
    <property type="match status" value="1"/>
</dbReference>
<keyword evidence="4" id="KW-0472">Membrane</keyword>
<dbReference type="AlphaFoldDB" id="A0A5C6LJJ2"/>